<sequence length="128" mass="14424">MINVVGVFLVVSPTLLGSLLFPRGLLESREAFTHGPCLRKEIALINFRARLSLLLGLAFRLCSCESHEVDLKQDIGVFESRNTLRRLRIRAWRKTRRRRFILNMTVLLLNFTGGGVTGEQGRCARGVG</sequence>
<comment type="caution">
    <text evidence="2">The sequence shown here is derived from an EMBL/GenBank/DDBJ whole genome shotgun (WGS) entry which is preliminary data.</text>
</comment>
<keyword evidence="3" id="KW-1185">Reference proteome</keyword>
<feature type="transmembrane region" description="Helical" evidence="1">
    <location>
        <begin position="6"/>
        <end position="26"/>
    </location>
</feature>
<evidence type="ECO:0000313" key="3">
    <source>
        <dbReference type="Proteomes" id="UP000521943"/>
    </source>
</evidence>
<name>A0A8H6MAY0_9AGAR</name>
<accession>A0A8H6MAY0</accession>
<organism evidence="2 3">
    <name type="scientific">Ephemerocybe angulata</name>
    <dbReference type="NCBI Taxonomy" id="980116"/>
    <lineage>
        <taxon>Eukaryota</taxon>
        <taxon>Fungi</taxon>
        <taxon>Dikarya</taxon>
        <taxon>Basidiomycota</taxon>
        <taxon>Agaricomycotina</taxon>
        <taxon>Agaricomycetes</taxon>
        <taxon>Agaricomycetidae</taxon>
        <taxon>Agaricales</taxon>
        <taxon>Agaricineae</taxon>
        <taxon>Psathyrellaceae</taxon>
        <taxon>Ephemerocybe</taxon>
    </lineage>
</organism>
<keyword evidence="1" id="KW-0472">Membrane</keyword>
<reference evidence="2 3" key="1">
    <citation type="submission" date="2020-07" db="EMBL/GenBank/DDBJ databases">
        <title>Comparative genomics of pyrophilous fungi reveals a link between fire events and developmental genes.</title>
        <authorList>
            <consortium name="DOE Joint Genome Institute"/>
            <person name="Steindorff A.S."/>
            <person name="Carver A."/>
            <person name="Calhoun S."/>
            <person name="Stillman K."/>
            <person name="Liu H."/>
            <person name="Lipzen A."/>
            <person name="Pangilinan J."/>
            <person name="Labutti K."/>
            <person name="Bruns T.D."/>
            <person name="Grigoriev I.V."/>
        </authorList>
    </citation>
    <scope>NUCLEOTIDE SEQUENCE [LARGE SCALE GENOMIC DNA]</scope>
    <source>
        <strain evidence="2 3">CBS 144469</strain>
    </source>
</reference>
<keyword evidence="1" id="KW-0812">Transmembrane</keyword>
<evidence type="ECO:0000256" key="1">
    <source>
        <dbReference type="SAM" id="Phobius"/>
    </source>
</evidence>
<dbReference type="Proteomes" id="UP000521943">
    <property type="component" value="Unassembled WGS sequence"/>
</dbReference>
<evidence type="ECO:0000313" key="2">
    <source>
        <dbReference type="EMBL" id="KAF6762453.1"/>
    </source>
</evidence>
<dbReference type="AlphaFoldDB" id="A0A8H6MAY0"/>
<keyword evidence="1" id="KW-1133">Transmembrane helix</keyword>
<proteinExistence type="predicted"/>
<dbReference type="EMBL" id="JACGCI010000007">
    <property type="protein sequence ID" value="KAF6762453.1"/>
    <property type="molecule type" value="Genomic_DNA"/>
</dbReference>
<protein>
    <submittedName>
        <fullName evidence="2">Uncharacterized protein</fullName>
    </submittedName>
</protein>
<gene>
    <name evidence="2" type="ORF">DFP72DRAFT_875990</name>
</gene>
<feature type="transmembrane region" description="Helical" evidence="1">
    <location>
        <begin position="100"/>
        <end position="118"/>
    </location>
</feature>